<reference evidence="2 3" key="1">
    <citation type="submission" date="2019-01" db="EMBL/GenBank/DDBJ databases">
        <title>Nuclear Genome Assembly of the Microalgal Biofuel strain Nannochloropsis salina CCMP1776.</title>
        <authorList>
            <person name="Hovde B."/>
        </authorList>
    </citation>
    <scope>NUCLEOTIDE SEQUENCE [LARGE SCALE GENOMIC DNA]</scope>
    <source>
        <strain evidence="2 3">CCMP1776</strain>
    </source>
</reference>
<protein>
    <submittedName>
        <fullName evidence="2">Uncharacterized protein</fullName>
    </submittedName>
</protein>
<comment type="caution">
    <text evidence="2">The sequence shown here is derived from an EMBL/GenBank/DDBJ whole genome shotgun (WGS) entry which is preliminary data.</text>
</comment>
<feature type="compositionally biased region" description="Basic and acidic residues" evidence="1">
    <location>
        <begin position="656"/>
        <end position="670"/>
    </location>
</feature>
<dbReference type="AlphaFoldDB" id="A0A4D9CPS5"/>
<name>A0A4D9CPS5_9STRA</name>
<dbReference type="Proteomes" id="UP000355283">
    <property type="component" value="Unassembled WGS sequence"/>
</dbReference>
<feature type="region of interest" description="Disordered" evidence="1">
    <location>
        <begin position="649"/>
        <end position="670"/>
    </location>
</feature>
<organism evidence="2 3">
    <name type="scientific">Nannochloropsis salina CCMP1776</name>
    <dbReference type="NCBI Taxonomy" id="1027361"/>
    <lineage>
        <taxon>Eukaryota</taxon>
        <taxon>Sar</taxon>
        <taxon>Stramenopiles</taxon>
        <taxon>Ochrophyta</taxon>
        <taxon>Eustigmatophyceae</taxon>
        <taxon>Eustigmatales</taxon>
        <taxon>Monodopsidaceae</taxon>
        <taxon>Microchloropsis</taxon>
        <taxon>Microchloropsis salina</taxon>
    </lineage>
</organism>
<evidence type="ECO:0000256" key="1">
    <source>
        <dbReference type="SAM" id="MobiDB-lite"/>
    </source>
</evidence>
<gene>
    <name evidence="2" type="ORF">NSK_008205</name>
</gene>
<keyword evidence="3" id="KW-1185">Reference proteome</keyword>
<accession>A0A4D9CPS5</accession>
<dbReference type="EMBL" id="SDOX01000166">
    <property type="protein sequence ID" value="TFJ80464.1"/>
    <property type="molecule type" value="Genomic_DNA"/>
</dbReference>
<proteinExistence type="predicted"/>
<evidence type="ECO:0000313" key="2">
    <source>
        <dbReference type="EMBL" id="TFJ80464.1"/>
    </source>
</evidence>
<sequence length="734" mass="81675">MTIAAAAPASAKTSEVQAVDNALKFITSESEDKSDLYPLSSYVLGKGNGGLRRDDDEEDGKMGASMILALANAVKKLGGLDIAKEVYLGMLSRQHPFPFCAWQVNFDPQLFTPVLLDTNSIYWLQAFHFRTRNDVFRITGRFPLVRYFGFQSYDSAGKPLSSLPDFQIQPRPGDGPNPFANCLSSSAATSMTSIFNSSSIENTGYFEIYVTADGRRGFPNELAALKDPSSLLSTTTILYRLYGAEPKLKESEQAGRERLEKGEESAARWRQRWRLWGFVEPPVIERRVMSTRLGEAEKEAEPMTAKQQTGPGTVDENAIAAKSKTPLPKLSSPPISAPCPSLTCSSAYPPSNQPDPSSFSSLMRWETLPPCSQWDLLHIAQQFIAAEKKYLLPLPAKDDVCGLYTKASKNGEGIVPRMYPYGHLESQSVHDYVIYTNKDSNYLYWCDATHRLGNGGPENFVLLLQGKLPRTPVGLFDSPRISDFNAYDARYISISTVENMAPSDTYMSVQDAELEHFFLDRSKVGANATDIWDREYTIVAAVNESILHDCAEGTLPAPLRFPSDPTRSPNARYDSYTMGQLLQSKQIERPPTSSDAIPYYFLPFAREGLAPPRLPGLVYREILSRYRVNGEPDASAAYLQHTCGQYGSDKWGPRPLDTKGKVKGVRDPGQKSCREADTLAEVSEKVMGEYYPRVQIYACVARESKDSNEEEAIVGKGGLLGETRRAQREWRRLN</sequence>
<evidence type="ECO:0000313" key="3">
    <source>
        <dbReference type="Proteomes" id="UP000355283"/>
    </source>
</evidence>
<feature type="region of interest" description="Disordered" evidence="1">
    <location>
        <begin position="294"/>
        <end position="314"/>
    </location>
</feature>